<name>A0A7S0MNI5_9CRYP</name>
<feature type="region of interest" description="Disordered" evidence="1">
    <location>
        <begin position="124"/>
        <end position="143"/>
    </location>
</feature>
<evidence type="ECO:0000313" key="2">
    <source>
        <dbReference type="EMBL" id="CAD8645876.1"/>
    </source>
</evidence>
<feature type="region of interest" description="Disordered" evidence="1">
    <location>
        <begin position="210"/>
        <end position="258"/>
    </location>
</feature>
<dbReference type="AlphaFoldDB" id="A0A7S0MNI5"/>
<organism evidence="2">
    <name type="scientific">Cryptomonas curvata</name>
    <dbReference type="NCBI Taxonomy" id="233186"/>
    <lineage>
        <taxon>Eukaryota</taxon>
        <taxon>Cryptophyceae</taxon>
        <taxon>Cryptomonadales</taxon>
        <taxon>Cryptomonadaceae</taxon>
        <taxon>Cryptomonas</taxon>
    </lineage>
</organism>
<proteinExistence type="predicted"/>
<protein>
    <submittedName>
        <fullName evidence="2">Uncharacterized protein</fullName>
    </submittedName>
</protein>
<dbReference type="EMBL" id="HBEZ01042813">
    <property type="protein sequence ID" value="CAD8645876.1"/>
    <property type="molecule type" value="Transcribed_RNA"/>
</dbReference>
<accession>A0A7S0MNI5</accession>
<feature type="compositionally biased region" description="Basic and acidic residues" evidence="1">
    <location>
        <begin position="228"/>
        <end position="239"/>
    </location>
</feature>
<gene>
    <name evidence="2" type="ORF">CCUR1050_LOCUS23561</name>
</gene>
<feature type="region of interest" description="Disordered" evidence="1">
    <location>
        <begin position="1"/>
        <end position="24"/>
    </location>
</feature>
<reference evidence="2" key="1">
    <citation type="submission" date="2021-01" db="EMBL/GenBank/DDBJ databases">
        <authorList>
            <person name="Corre E."/>
            <person name="Pelletier E."/>
            <person name="Niang G."/>
            <person name="Scheremetjew M."/>
            <person name="Finn R."/>
            <person name="Kale V."/>
            <person name="Holt S."/>
            <person name="Cochrane G."/>
            <person name="Meng A."/>
            <person name="Brown T."/>
            <person name="Cohen L."/>
        </authorList>
    </citation>
    <scope>NUCLEOTIDE SEQUENCE</scope>
    <source>
        <strain evidence="2">CCAP979/52</strain>
    </source>
</reference>
<sequence length="285" mass="31997">MGHDLEEIEFNAQQSSSSKDFDSQHIPSRRLGYLEWTRRAATIVTLTGLCVIISLVTKEWSKKTSSEPEEMLGRMRYEISPISTRQTKHILDWNWRPEMTRDQSVPNWIGQDWMVHSRGTSAMSPLSWKDRIPDPRPAQRPTKPCAQAICDRMTEQPESSESSSDPQIATVQIPQLPQLYPLKYFPSTGKPIFNLKYIMQQAHTYVSKLQPSTAIPRPPSSSSYGKVSESEVIHPESSEVKSGTPLASADGQPADSGQTAVVLADVEAKLSALQRRLDLLQKHKA</sequence>
<evidence type="ECO:0000256" key="1">
    <source>
        <dbReference type="SAM" id="MobiDB-lite"/>
    </source>
</evidence>